<dbReference type="Pfam" id="PF22624">
    <property type="entry name" value="AASDHPPT_N"/>
    <property type="match status" value="1"/>
</dbReference>
<comment type="similarity">
    <text evidence="1">Belongs to the P-Pant transferase superfamily. Gsp/Sfp/HetI/AcpT family.</text>
</comment>
<dbReference type="GO" id="GO:0016740">
    <property type="term" value="F:transferase activity"/>
    <property type="evidence" value="ECO:0007669"/>
    <property type="project" value="UniProtKB-KW"/>
</dbReference>
<dbReference type="InterPro" id="IPR008278">
    <property type="entry name" value="4-PPantetheinyl_Trfase_dom"/>
</dbReference>
<gene>
    <name evidence="5" type="ORF">GCM10023211_09970</name>
</gene>
<evidence type="ECO:0000313" key="6">
    <source>
        <dbReference type="Proteomes" id="UP001500171"/>
    </source>
</evidence>
<dbReference type="InterPro" id="IPR037143">
    <property type="entry name" value="4-PPantetheinyl_Trfase_dom_sf"/>
</dbReference>
<name>A0ABP9N2U3_9GAMM</name>
<feature type="domain" description="4'-phosphopantetheinyl transferase N-terminal" evidence="4">
    <location>
        <begin position="17"/>
        <end position="97"/>
    </location>
</feature>
<keyword evidence="2 5" id="KW-0808">Transferase</keyword>
<evidence type="ECO:0000259" key="4">
    <source>
        <dbReference type="Pfam" id="PF22624"/>
    </source>
</evidence>
<dbReference type="SUPFAM" id="SSF56214">
    <property type="entry name" value="4'-phosphopantetheinyl transferase"/>
    <property type="match status" value="2"/>
</dbReference>
<dbReference type="Gene3D" id="3.90.470.20">
    <property type="entry name" value="4'-phosphopantetheinyl transferase domain"/>
    <property type="match status" value="2"/>
</dbReference>
<dbReference type="Pfam" id="PF01648">
    <property type="entry name" value="ACPS"/>
    <property type="match status" value="1"/>
</dbReference>
<dbReference type="EMBL" id="BAABHY010000001">
    <property type="protein sequence ID" value="GAA5108102.1"/>
    <property type="molecule type" value="Genomic_DNA"/>
</dbReference>
<reference evidence="6" key="1">
    <citation type="journal article" date="2019" name="Int. J. Syst. Evol. Microbiol.">
        <title>The Global Catalogue of Microorganisms (GCM) 10K type strain sequencing project: providing services to taxonomists for standard genome sequencing and annotation.</title>
        <authorList>
            <consortium name="The Broad Institute Genomics Platform"/>
            <consortium name="The Broad Institute Genome Sequencing Center for Infectious Disease"/>
            <person name="Wu L."/>
            <person name="Ma J."/>
        </authorList>
    </citation>
    <scope>NUCLEOTIDE SEQUENCE [LARGE SCALE GENOMIC DNA]</scope>
    <source>
        <strain evidence="6">JCM 18050</strain>
    </source>
</reference>
<evidence type="ECO:0000313" key="5">
    <source>
        <dbReference type="EMBL" id="GAA5108102.1"/>
    </source>
</evidence>
<proteinExistence type="inferred from homology"/>
<dbReference type="PANTHER" id="PTHR12215:SF10">
    <property type="entry name" value="L-AMINOADIPATE-SEMIALDEHYDE DEHYDROGENASE-PHOSPHOPANTETHEINYL TRANSFERASE"/>
    <property type="match status" value="1"/>
</dbReference>
<organism evidence="5 6">
    <name type="scientific">Orbus sasakiae</name>
    <dbReference type="NCBI Taxonomy" id="1078475"/>
    <lineage>
        <taxon>Bacteria</taxon>
        <taxon>Pseudomonadati</taxon>
        <taxon>Pseudomonadota</taxon>
        <taxon>Gammaproteobacteria</taxon>
        <taxon>Orbales</taxon>
        <taxon>Orbaceae</taxon>
        <taxon>Orbus</taxon>
    </lineage>
</organism>
<dbReference type="InterPro" id="IPR055066">
    <property type="entry name" value="AASDHPPT_N"/>
</dbReference>
<evidence type="ECO:0000259" key="3">
    <source>
        <dbReference type="Pfam" id="PF01648"/>
    </source>
</evidence>
<evidence type="ECO:0000256" key="2">
    <source>
        <dbReference type="ARBA" id="ARBA00022679"/>
    </source>
</evidence>
<sequence length="222" mass="25710">MNYLYAIRLTDLSWPDLVKYLNIIPLSEQQKISQLRFDDDKLRSLLGKLLLFYVLKKHHDDQTNTLPAIRYHQYAKPYLEKLEGGFNISHSGEWIVCLYNPYGVVGVDIEKTQPIDINDYREVLTLTEYNAIKNGLLDFIQLWTLKEAIIKADGRGFYLAPNSFEIPLPFENHTKLDLADHSWFIALFDFSTDYSLAIASMTDTQQTSIQTVDIESLVQKLL</sequence>
<accession>A0ABP9N2U3</accession>
<dbReference type="Proteomes" id="UP001500171">
    <property type="component" value="Unassembled WGS sequence"/>
</dbReference>
<comment type="caution">
    <text evidence="5">The sequence shown here is derived from an EMBL/GenBank/DDBJ whole genome shotgun (WGS) entry which is preliminary data.</text>
</comment>
<dbReference type="InterPro" id="IPR050559">
    <property type="entry name" value="P-Pant_transferase_sf"/>
</dbReference>
<keyword evidence="6" id="KW-1185">Reference proteome</keyword>
<feature type="domain" description="4'-phosphopantetheinyl transferase" evidence="3">
    <location>
        <begin position="105"/>
        <end position="199"/>
    </location>
</feature>
<dbReference type="PANTHER" id="PTHR12215">
    <property type="entry name" value="PHOSPHOPANTETHEINE TRANSFERASE"/>
    <property type="match status" value="1"/>
</dbReference>
<evidence type="ECO:0000256" key="1">
    <source>
        <dbReference type="ARBA" id="ARBA00010990"/>
    </source>
</evidence>
<protein>
    <submittedName>
        <fullName evidence="5">4'-phosphopantetheinyl transferase superfamily protein</fullName>
    </submittedName>
</protein>